<dbReference type="InterPro" id="IPR006199">
    <property type="entry name" value="LexA_DNA-bd_dom"/>
</dbReference>
<dbReference type="InterPro" id="IPR036388">
    <property type="entry name" value="WH-like_DNA-bd_sf"/>
</dbReference>
<dbReference type="Gene3D" id="1.10.10.10">
    <property type="entry name" value="Winged helix-like DNA-binding domain superfamily/Winged helix DNA-binding domain"/>
    <property type="match status" value="1"/>
</dbReference>
<comment type="caution">
    <text evidence="3">The sequence shown here is derived from an EMBL/GenBank/DDBJ whole genome shotgun (WGS) entry which is preliminary data.</text>
</comment>
<dbReference type="InterPro" id="IPR050077">
    <property type="entry name" value="LexA_repressor"/>
</dbReference>
<protein>
    <submittedName>
        <fullName evidence="3">Peptidase S24</fullName>
    </submittedName>
</protein>
<dbReference type="CDD" id="cd00090">
    <property type="entry name" value="HTH_ARSR"/>
    <property type="match status" value="1"/>
</dbReference>
<dbReference type="SUPFAM" id="SSF51306">
    <property type="entry name" value="LexA/Signal peptidase"/>
    <property type="match status" value="1"/>
</dbReference>
<evidence type="ECO:0000313" key="3">
    <source>
        <dbReference type="EMBL" id="PIZ93569.1"/>
    </source>
</evidence>
<dbReference type="InterPro" id="IPR011991">
    <property type="entry name" value="ArsR-like_HTH"/>
</dbReference>
<dbReference type="Pfam" id="PF00717">
    <property type="entry name" value="Peptidase_S24"/>
    <property type="match status" value="1"/>
</dbReference>
<sequence length="202" mass="22602">MDNLHPAQKKLLNLLKANVEDPLTIREMQEELGLSSTSLVYHHIQQLEKKGYLRRNPVNTQDYQILADEPEKKITYLNMYGLAHCGPKGSILDDNPIERVPIASKILGFASGEGFMVKAKGDSMSPKINDKDLVVVRRANDAENGSIVLCINDGEALIKKIQKGNQIILTSLNPKYEPFIASKDFRIEGVVRGIYSYEFSNA</sequence>
<dbReference type="EMBL" id="PFPJ01000045">
    <property type="protein sequence ID" value="PIZ93569.1"/>
    <property type="molecule type" value="Genomic_DNA"/>
</dbReference>
<dbReference type="Proteomes" id="UP000228750">
    <property type="component" value="Unassembled WGS sequence"/>
</dbReference>
<proteinExistence type="predicted"/>
<evidence type="ECO:0000259" key="2">
    <source>
        <dbReference type="Pfam" id="PF01726"/>
    </source>
</evidence>
<dbReference type="InterPro" id="IPR015927">
    <property type="entry name" value="Peptidase_S24_S26A/B/C"/>
</dbReference>
<dbReference type="InterPro" id="IPR036390">
    <property type="entry name" value="WH_DNA-bd_sf"/>
</dbReference>
<reference evidence="4" key="1">
    <citation type="submission" date="2017-09" db="EMBL/GenBank/DDBJ databases">
        <title>Depth-based differentiation of microbial function through sediment-hosted aquifers and enrichment of novel symbionts in the deep terrestrial subsurface.</title>
        <authorList>
            <person name="Probst A.J."/>
            <person name="Ladd B."/>
            <person name="Jarett J.K."/>
            <person name="Geller-Mcgrath D.E."/>
            <person name="Sieber C.M.K."/>
            <person name="Emerson J.B."/>
            <person name="Anantharaman K."/>
            <person name="Thomas B.C."/>
            <person name="Malmstrom R."/>
            <person name="Stieglmeier M."/>
            <person name="Klingl A."/>
            <person name="Woyke T."/>
            <person name="Ryan C.M."/>
            <person name="Banfield J.F."/>
        </authorList>
    </citation>
    <scope>NUCLEOTIDE SEQUENCE [LARGE SCALE GENOMIC DNA]</scope>
</reference>
<gene>
    <name evidence="3" type="ORF">COX82_02405</name>
</gene>
<feature type="domain" description="LexA repressor DNA-binding" evidence="2">
    <location>
        <begin position="1"/>
        <end position="57"/>
    </location>
</feature>
<organism evidence="3 4">
    <name type="scientific">Candidatus Magasanikbacteria bacterium CG_4_10_14_0_2_um_filter_41_10</name>
    <dbReference type="NCBI Taxonomy" id="1974638"/>
    <lineage>
        <taxon>Bacteria</taxon>
        <taxon>Candidatus Magasanikiibacteriota</taxon>
    </lineage>
</organism>
<dbReference type="GO" id="GO:0004252">
    <property type="term" value="F:serine-type endopeptidase activity"/>
    <property type="evidence" value="ECO:0007669"/>
    <property type="project" value="InterPro"/>
</dbReference>
<evidence type="ECO:0000313" key="4">
    <source>
        <dbReference type="Proteomes" id="UP000228750"/>
    </source>
</evidence>
<evidence type="ECO:0000259" key="1">
    <source>
        <dbReference type="Pfam" id="PF00717"/>
    </source>
</evidence>
<dbReference type="AlphaFoldDB" id="A0A2M7V4T1"/>
<dbReference type="Gene3D" id="2.10.109.10">
    <property type="entry name" value="Umud Fragment, subunit A"/>
    <property type="match status" value="1"/>
</dbReference>
<dbReference type="InterPro" id="IPR036286">
    <property type="entry name" value="LexA/Signal_pep-like_sf"/>
</dbReference>
<name>A0A2M7V4T1_9BACT</name>
<feature type="domain" description="Peptidase S24/S26A/S26B/S26C" evidence="1">
    <location>
        <begin position="89"/>
        <end position="191"/>
    </location>
</feature>
<accession>A0A2M7V4T1</accession>
<dbReference type="Pfam" id="PF01726">
    <property type="entry name" value="LexA_DNA_bind"/>
    <property type="match status" value="1"/>
</dbReference>
<dbReference type="GO" id="GO:0006508">
    <property type="term" value="P:proteolysis"/>
    <property type="evidence" value="ECO:0007669"/>
    <property type="project" value="InterPro"/>
</dbReference>
<dbReference type="CDD" id="cd06529">
    <property type="entry name" value="S24_LexA-like"/>
    <property type="match status" value="1"/>
</dbReference>
<dbReference type="InterPro" id="IPR039418">
    <property type="entry name" value="LexA-like"/>
</dbReference>
<dbReference type="PANTHER" id="PTHR33516:SF2">
    <property type="entry name" value="LEXA REPRESSOR-RELATED"/>
    <property type="match status" value="1"/>
</dbReference>
<dbReference type="PANTHER" id="PTHR33516">
    <property type="entry name" value="LEXA REPRESSOR"/>
    <property type="match status" value="1"/>
</dbReference>
<dbReference type="SUPFAM" id="SSF46785">
    <property type="entry name" value="Winged helix' DNA-binding domain"/>
    <property type="match status" value="1"/>
</dbReference>